<organism evidence="1 2">
    <name type="scientific">Araneus ventricosus</name>
    <name type="common">Orbweaver spider</name>
    <name type="synonym">Epeira ventricosa</name>
    <dbReference type="NCBI Taxonomy" id="182803"/>
    <lineage>
        <taxon>Eukaryota</taxon>
        <taxon>Metazoa</taxon>
        <taxon>Ecdysozoa</taxon>
        <taxon>Arthropoda</taxon>
        <taxon>Chelicerata</taxon>
        <taxon>Arachnida</taxon>
        <taxon>Araneae</taxon>
        <taxon>Araneomorphae</taxon>
        <taxon>Entelegynae</taxon>
        <taxon>Araneoidea</taxon>
        <taxon>Araneidae</taxon>
        <taxon>Araneus</taxon>
    </lineage>
</organism>
<dbReference type="EMBL" id="BGPR01005997">
    <property type="protein sequence ID" value="GBN15215.1"/>
    <property type="molecule type" value="Genomic_DNA"/>
</dbReference>
<dbReference type="PANTHER" id="PTHR33568">
    <property type="entry name" value="DNA POLYMERASE"/>
    <property type="match status" value="1"/>
</dbReference>
<evidence type="ECO:0000313" key="2">
    <source>
        <dbReference type="Proteomes" id="UP000499080"/>
    </source>
</evidence>
<dbReference type="OrthoDB" id="5871067at2759"/>
<dbReference type="Gene3D" id="3.40.960.10">
    <property type="entry name" value="VSR Endonuclease"/>
    <property type="match status" value="1"/>
</dbReference>
<dbReference type="PANTHER" id="PTHR33568:SF3">
    <property type="entry name" value="DNA-DIRECTED DNA POLYMERASE"/>
    <property type="match status" value="1"/>
</dbReference>
<keyword evidence="2" id="KW-1185">Reference proteome</keyword>
<dbReference type="AlphaFoldDB" id="A0A4Y2LKB3"/>
<evidence type="ECO:0000313" key="1">
    <source>
        <dbReference type="EMBL" id="GBN15215.1"/>
    </source>
</evidence>
<gene>
    <name evidence="1" type="ORF">AVEN_23024_1</name>
</gene>
<comment type="caution">
    <text evidence="1">The sequence shown here is derived from an EMBL/GenBank/DDBJ whole genome shotgun (WGS) entry which is preliminary data.</text>
</comment>
<name>A0A4Y2LKB3_ARAVE</name>
<accession>A0A4Y2LKB3</accession>
<proteinExistence type="predicted"/>
<sequence>MYGLVNSVQTLWAELRANGETEYEKSENVEHFWVKWIREGTHVTWTEAALSYRGKDRSRRINLYLHNDHFDVITSLQGFYAADHYSESCDKPYGRVEDRRCPNACHVCFRTDCLPGQTKRCNDCDRLCQSEECFQTHKETPGRQKFSLCDKGCFFHGCPDCFDGDALNPLLGLTMNALFEKTKATSAKLQKAGCILVEKWEHEFRREIELDADLQKFVQSHDLKERLNPRDVFYGGRTNAVKLYFEGTAKNQIFFYPYDMAYGSGPTAPRTTEPNKGRHPPALGIPSLGAYLGASRNLYAQGHPRGQ</sequence>
<reference evidence="1 2" key="1">
    <citation type="journal article" date="2019" name="Sci. Rep.">
        <title>Orb-weaving spider Araneus ventricosus genome elucidates the spidroin gene catalogue.</title>
        <authorList>
            <person name="Kono N."/>
            <person name="Nakamura H."/>
            <person name="Ohtoshi R."/>
            <person name="Moran D.A.P."/>
            <person name="Shinohara A."/>
            <person name="Yoshida Y."/>
            <person name="Fujiwara M."/>
            <person name="Mori M."/>
            <person name="Tomita M."/>
            <person name="Arakawa K."/>
        </authorList>
    </citation>
    <scope>NUCLEOTIDE SEQUENCE [LARGE SCALE GENOMIC DNA]</scope>
</reference>
<protein>
    <submittedName>
        <fullName evidence="1">Uncharacterized protein</fullName>
    </submittedName>
</protein>
<dbReference type="Proteomes" id="UP000499080">
    <property type="component" value="Unassembled WGS sequence"/>
</dbReference>